<dbReference type="Proteomes" id="UP001359485">
    <property type="component" value="Unassembled WGS sequence"/>
</dbReference>
<dbReference type="InterPro" id="IPR029063">
    <property type="entry name" value="SAM-dependent_MTases_sf"/>
</dbReference>
<protein>
    <recommendedName>
        <fullName evidence="3">Methyltransferase type 11 domain-containing protein</fullName>
    </recommendedName>
</protein>
<dbReference type="Gene3D" id="3.40.50.150">
    <property type="entry name" value="Vaccinia Virus protein VP39"/>
    <property type="match status" value="1"/>
</dbReference>
<dbReference type="InterPro" id="IPR026669">
    <property type="entry name" value="Arsenite_MeTrfase-like"/>
</dbReference>
<dbReference type="EMBL" id="JAWJWF010000004">
    <property type="protein sequence ID" value="KAK6633180.1"/>
    <property type="molecule type" value="Genomic_DNA"/>
</dbReference>
<proteinExistence type="predicted"/>
<sequence>MDEIQEKFLNLMREFKTQNERKIFLKWIHSNWDLDNLEDEENDCQSPRSVLNAIAEDIRPMVPFNSILASENINVPVCGPNSDCKANTTVHVDEFLYDDQYLNDLTDKELFSRHYCANCFSKNIKLLTFISHSMSSERIHFIFRCLLSPITSGSILDIGSRLGPVLYGAYMYTTCPNIIGVEINSEFCDIQTKILKKYKFDDRIKVICNNVCNELELVSTADIIVLNNVFEFFTDYETAITSWHLLAQNIKPGCILVTTPHLEDTFEHFKVEFNWREWVEVLKPHQLSSDIDKEDLENNLKNVRHYKVIKRFNEIK</sequence>
<name>A0ABR1B126_POLSC</name>
<reference evidence="1 2" key="1">
    <citation type="submission" date="2023-09" db="EMBL/GenBank/DDBJ databases">
        <title>Genomes of two closely related lineages of the louse Polyplax serrata with different host specificities.</title>
        <authorList>
            <person name="Martinu J."/>
            <person name="Tarabai H."/>
            <person name="Stefka J."/>
            <person name="Hypsa V."/>
        </authorList>
    </citation>
    <scope>NUCLEOTIDE SEQUENCE [LARGE SCALE GENOMIC DNA]</scope>
    <source>
        <strain evidence="1">98ZLc_SE</strain>
    </source>
</reference>
<organism evidence="1 2">
    <name type="scientific">Polyplax serrata</name>
    <name type="common">Common mouse louse</name>
    <dbReference type="NCBI Taxonomy" id="468196"/>
    <lineage>
        <taxon>Eukaryota</taxon>
        <taxon>Metazoa</taxon>
        <taxon>Ecdysozoa</taxon>
        <taxon>Arthropoda</taxon>
        <taxon>Hexapoda</taxon>
        <taxon>Insecta</taxon>
        <taxon>Pterygota</taxon>
        <taxon>Neoptera</taxon>
        <taxon>Paraneoptera</taxon>
        <taxon>Psocodea</taxon>
        <taxon>Troctomorpha</taxon>
        <taxon>Phthiraptera</taxon>
        <taxon>Anoplura</taxon>
        <taxon>Polyplacidae</taxon>
        <taxon>Polyplax</taxon>
    </lineage>
</organism>
<keyword evidence="2" id="KW-1185">Reference proteome</keyword>
<dbReference type="PANTHER" id="PTHR43675">
    <property type="entry name" value="ARSENITE METHYLTRANSFERASE"/>
    <property type="match status" value="1"/>
</dbReference>
<dbReference type="SUPFAM" id="SSF53335">
    <property type="entry name" value="S-adenosyl-L-methionine-dependent methyltransferases"/>
    <property type="match status" value="1"/>
</dbReference>
<evidence type="ECO:0008006" key="3">
    <source>
        <dbReference type="Google" id="ProtNLM"/>
    </source>
</evidence>
<gene>
    <name evidence="1" type="ORF">RUM44_003781</name>
</gene>
<dbReference type="PANTHER" id="PTHR43675:SF1">
    <property type="entry name" value="RIKEN CDNA 2700097O09 GENE"/>
    <property type="match status" value="1"/>
</dbReference>
<evidence type="ECO:0000313" key="2">
    <source>
        <dbReference type="Proteomes" id="UP001359485"/>
    </source>
</evidence>
<evidence type="ECO:0000313" key="1">
    <source>
        <dbReference type="EMBL" id="KAK6633180.1"/>
    </source>
</evidence>
<comment type="caution">
    <text evidence="1">The sequence shown here is derived from an EMBL/GenBank/DDBJ whole genome shotgun (WGS) entry which is preliminary data.</text>
</comment>
<accession>A0ABR1B126</accession>